<dbReference type="EMBL" id="GG662247">
    <property type="protein sequence ID" value="EAS07074.2"/>
    <property type="molecule type" value="Genomic_DNA"/>
</dbReference>
<evidence type="ECO:0000256" key="2">
    <source>
        <dbReference type="ARBA" id="ARBA00022737"/>
    </source>
</evidence>
<dbReference type="PROSITE" id="PS50294">
    <property type="entry name" value="WD_REPEATS_REGION"/>
    <property type="match status" value="1"/>
</dbReference>
<dbReference type="SMART" id="SM00320">
    <property type="entry name" value="WD40"/>
    <property type="match status" value="4"/>
</dbReference>
<dbReference type="PANTHER" id="PTHR19848">
    <property type="entry name" value="WD40 REPEAT PROTEIN"/>
    <property type="match status" value="1"/>
</dbReference>
<evidence type="ECO:0000313" key="5">
    <source>
        <dbReference type="Proteomes" id="UP000009168"/>
    </source>
</evidence>
<keyword evidence="2" id="KW-0677">Repeat</keyword>
<dbReference type="AlphaFoldDB" id="I7LXZ9"/>
<feature type="repeat" description="WD" evidence="3">
    <location>
        <begin position="446"/>
        <end position="487"/>
    </location>
</feature>
<evidence type="ECO:0000256" key="1">
    <source>
        <dbReference type="ARBA" id="ARBA00022574"/>
    </source>
</evidence>
<sequence>MNCLQCNSYTLSLDKINVCLDQSCQQNILCQECCTKHPSFHQKPIFLKKFLNKLQNKLPDENVLQSINSSKVLQELENNFQRSNKLFRQLKESVIRQIDIVVNQTTQLFEHLHKQYQQMHAKIVKLNSQRNLIEDVKKQQDIGSLKRLIGEFIIQQPDQTTKNSDYQLENSKTVMSISSSMLRNSQLITPKSAKQKNNFDQINQANANIYRKFENIHKEVIAFNEFSQQVLEKELDKSSQLLYESFENIKKFITFCSQSAHKTKLVTNKFLDTLQPLFQKEDQIICHKNNMPVQAIVVNAKQNQIITASYDCNIIVRDIHNLAELQTLKAHTQWIRSLALQEYSINNPFHYSKSILISCGDDKLVQSWILNQSASPCLQLSQNEQLSQSKANQTQDVLKQITFQLNIKACLLCMISTNQVAICTGPTDNFKTLIYDITNSQCLKILTGNRKYIRSVIHLEDKNYLCTGSDDGVIGIWNLNDVKNEKFKFRLNASLFPIQSLIYEEKNNLICAGCQDGKILIYSIQQVPKLLKIIQSSTCTSVSTLCKLNSNYFVAAVGKNILVYLFQNGTLINSINNKNSNNISVITYCPLNQKLLVGDVRGQLSSYAVLIV</sequence>
<dbReference type="InterPro" id="IPR019775">
    <property type="entry name" value="WD40_repeat_CS"/>
</dbReference>
<dbReference type="RefSeq" id="XP_001027316.2">
    <property type="nucleotide sequence ID" value="XM_001027316.3"/>
</dbReference>
<dbReference type="SUPFAM" id="SSF50978">
    <property type="entry name" value="WD40 repeat-like"/>
    <property type="match status" value="1"/>
</dbReference>
<dbReference type="InterPro" id="IPR001680">
    <property type="entry name" value="WD40_rpt"/>
</dbReference>
<evidence type="ECO:0000313" key="4">
    <source>
        <dbReference type="EMBL" id="EAS07074.2"/>
    </source>
</evidence>
<dbReference type="KEGG" id="tet:TTHERM_00681800"/>
<keyword evidence="1 3" id="KW-0853">WD repeat</keyword>
<dbReference type="InterPro" id="IPR015943">
    <property type="entry name" value="WD40/YVTN_repeat-like_dom_sf"/>
</dbReference>
<dbReference type="Proteomes" id="UP000009168">
    <property type="component" value="Unassembled WGS sequence"/>
</dbReference>
<dbReference type="PROSITE" id="PS50082">
    <property type="entry name" value="WD_REPEATS_2"/>
    <property type="match status" value="1"/>
</dbReference>
<dbReference type="PANTHER" id="PTHR19848:SF8">
    <property type="entry name" value="F-BOX AND WD REPEAT DOMAIN CONTAINING 7"/>
    <property type="match status" value="1"/>
</dbReference>
<accession>I7LXZ9</accession>
<dbReference type="STRING" id="312017.I7LXZ9"/>
<dbReference type="PROSITE" id="PS00678">
    <property type="entry name" value="WD_REPEATS_1"/>
    <property type="match status" value="1"/>
</dbReference>
<reference evidence="5" key="1">
    <citation type="journal article" date="2006" name="PLoS Biol.">
        <title>Macronuclear genome sequence of the ciliate Tetrahymena thermophila, a model eukaryote.</title>
        <authorList>
            <person name="Eisen J.A."/>
            <person name="Coyne R.S."/>
            <person name="Wu M."/>
            <person name="Wu D."/>
            <person name="Thiagarajan M."/>
            <person name="Wortman J.R."/>
            <person name="Badger J.H."/>
            <person name="Ren Q."/>
            <person name="Amedeo P."/>
            <person name="Jones K.M."/>
            <person name="Tallon L.J."/>
            <person name="Delcher A.L."/>
            <person name="Salzberg S.L."/>
            <person name="Silva J.C."/>
            <person name="Haas B.J."/>
            <person name="Majoros W.H."/>
            <person name="Farzad M."/>
            <person name="Carlton J.M."/>
            <person name="Smith R.K. Jr."/>
            <person name="Garg J."/>
            <person name="Pearlman R.E."/>
            <person name="Karrer K.M."/>
            <person name="Sun L."/>
            <person name="Manning G."/>
            <person name="Elde N.C."/>
            <person name="Turkewitz A.P."/>
            <person name="Asai D.J."/>
            <person name="Wilkes D.E."/>
            <person name="Wang Y."/>
            <person name="Cai H."/>
            <person name="Collins K."/>
            <person name="Stewart B.A."/>
            <person name="Lee S.R."/>
            <person name="Wilamowska K."/>
            <person name="Weinberg Z."/>
            <person name="Ruzzo W.L."/>
            <person name="Wloga D."/>
            <person name="Gaertig J."/>
            <person name="Frankel J."/>
            <person name="Tsao C.-C."/>
            <person name="Gorovsky M.A."/>
            <person name="Keeling P.J."/>
            <person name="Waller R.F."/>
            <person name="Patron N.J."/>
            <person name="Cherry J.M."/>
            <person name="Stover N.A."/>
            <person name="Krieger C.J."/>
            <person name="del Toro C."/>
            <person name="Ryder H.F."/>
            <person name="Williamson S.C."/>
            <person name="Barbeau R.A."/>
            <person name="Hamilton E.P."/>
            <person name="Orias E."/>
        </authorList>
    </citation>
    <scope>NUCLEOTIDE SEQUENCE [LARGE SCALE GENOMIC DNA]</scope>
    <source>
        <strain evidence="5">SB210</strain>
    </source>
</reference>
<organism evidence="4 5">
    <name type="scientific">Tetrahymena thermophila (strain SB210)</name>
    <dbReference type="NCBI Taxonomy" id="312017"/>
    <lineage>
        <taxon>Eukaryota</taxon>
        <taxon>Sar</taxon>
        <taxon>Alveolata</taxon>
        <taxon>Ciliophora</taxon>
        <taxon>Intramacronucleata</taxon>
        <taxon>Oligohymenophorea</taxon>
        <taxon>Hymenostomatida</taxon>
        <taxon>Tetrahymenina</taxon>
        <taxon>Tetrahymenidae</taxon>
        <taxon>Tetrahymena</taxon>
    </lineage>
</organism>
<dbReference type="Pfam" id="PF00400">
    <property type="entry name" value="WD40"/>
    <property type="match status" value="2"/>
</dbReference>
<gene>
    <name evidence="4" type="ORF">TTHERM_00681800</name>
</gene>
<dbReference type="InterPro" id="IPR036322">
    <property type="entry name" value="WD40_repeat_dom_sf"/>
</dbReference>
<keyword evidence="5" id="KW-1185">Reference proteome</keyword>
<dbReference type="eggNOG" id="KOG0289">
    <property type="taxonomic scope" value="Eukaryota"/>
</dbReference>
<protein>
    <submittedName>
        <fullName evidence="4">WD domain, G-beta repeat protein</fullName>
    </submittedName>
</protein>
<dbReference type="GeneID" id="7824724"/>
<evidence type="ECO:0000256" key="3">
    <source>
        <dbReference type="PROSITE-ProRule" id="PRU00221"/>
    </source>
</evidence>
<dbReference type="Gene3D" id="2.130.10.10">
    <property type="entry name" value="YVTN repeat-like/Quinoprotein amine dehydrogenase"/>
    <property type="match status" value="1"/>
</dbReference>
<dbReference type="InParanoid" id="I7LXZ9"/>
<name>I7LXZ9_TETTS</name>
<dbReference type="OrthoDB" id="273340at2759"/>
<proteinExistence type="predicted"/>